<dbReference type="EMBL" id="JAEKJA010000001">
    <property type="protein sequence ID" value="MBJ3774123.1"/>
    <property type="molecule type" value="Genomic_DNA"/>
</dbReference>
<dbReference type="Gene3D" id="3.40.50.2000">
    <property type="entry name" value="Glycogen Phosphorylase B"/>
    <property type="match status" value="1"/>
</dbReference>
<keyword evidence="3" id="KW-1185">Reference proteome</keyword>
<name>A0A934ICP4_9HYPH</name>
<accession>A0A934ICP4</accession>
<dbReference type="SUPFAM" id="SSF53756">
    <property type="entry name" value="UDP-Glycosyltransferase/glycogen phosphorylase"/>
    <property type="match status" value="1"/>
</dbReference>
<dbReference type="PANTHER" id="PTHR46401">
    <property type="entry name" value="GLYCOSYLTRANSFERASE WBBK-RELATED"/>
    <property type="match status" value="1"/>
</dbReference>
<dbReference type="RefSeq" id="WP_198880025.1">
    <property type="nucleotide sequence ID" value="NZ_JAEKJA010000001.1"/>
</dbReference>
<evidence type="ECO:0000256" key="1">
    <source>
        <dbReference type="ARBA" id="ARBA00022679"/>
    </source>
</evidence>
<protein>
    <submittedName>
        <fullName evidence="2">Glycosyltransferase family 4 protein</fullName>
    </submittedName>
</protein>
<organism evidence="2 3">
    <name type="scientific">Acuticoccus mangrovi</name>
    <dbReference type="NCBI Taxonomy" id="2796142"/>
    <lineage>
        <taxon>Bacteria</taxon>
        <taxon>Pseudomonadati</taxon>
        <taxon>Pseudomonadota</taxon>
        <taxon>Alphaproteobacteria</taxon>
        <taxon>Hyphomicrobiales</taxon>
        <taxon>Amorphaceae</taxon>
        <taxon>Acuticoccus</taxon>
    </lineage>
</organism>
<dbReference type="GO" id="GO:0016757">
    <property type="term" value="F:glycosyltransferase activity"/>
    <property type="evidence" value="ECO:0007669"/>
    <property type="project" value="TreeGrafter"/>
</dbReference>
<dbReference type="Proteomes" id="UP000609531">
    <property type="component" value="Unassembled WGS sequence"/>
</dbReference>
<sequence length="367" mass="40323">MYARWLTRQRAFVPRAATRSGRGLVMLPRRALDQVVTTLETRWSDTAPRQFGRLGTSRLAYAADRVEQRVRRLALTALGRPLDAGGAPSVTLNVGHDGLDEPERFARLPGRFVAMINDLIPITHPEYETERATRLHQRRIATLVEHADHVFTISETTRAELLDYVSGAPFTTSVLHLGPALTPPTQPTRFAHPTFVHLSSIDRRKNLAFLLHVWRELAEHDGAPHLLVIGRRGSDQTALDLIDRSPKLHGLVRATGGLGDDMVAGYLAGARALVTPSFVEGYGLPIVEAHAMGVPVIASDIPAHREIGGISTIFVGPTDGPGWRHAIMALAENDAIRATRVAQIAPPADWETHFTKLTMQLEEIAAR</sequence>
<keyword evidence="1" id="KW-0808">Transferase</keyword>
<gene>
    <name evidence="2" type="ORF">JCR33_00375</name>
</gene>
<comment type="caution">
    <text evidence="2">The sequence shown here is derived from an EMBL/GenBank/DDBJ whole genome shotgun (WGS) entry which is preliminary data.</text>
</comment>
<dbReference type="Pfam" id="PF13692">
    <property type="entry name" value="Glyco_trans_1_4"/>
    <property type="match status" value="1"/>
</dbReference>
<proteinExistence type="predicted"/>
<dbReference type="AlphaFoldDB" id="A0A934ICP4"/>
<evidence type="ECO:0000313" key="3">
    <source>
        <dbReference type="Proteomes" id="UP000609531"/>
    </source>
</evidence>
<dbReference type="CDD" id="cd03809">
    <property type="entry name" value="GT4_MtfB-like"/>
    <property type="match status" value="1"/>
</dbReference>
<evidence type="ECO:0000313" key="2">
    <source>
        <dbReference type="EMBL" id="MBJ3774123.1"/>
    </source>
</evidence>
<reference evidence="2" key="1">
    <citation type="submission" date="2020-12" db="EMBL/GenBank/DDBJ databases">
        <title>Bacterial taxonomy.</title>
        <authorList>
            <person name="Pan X."/>
        </authorList>
    </citation>
    <scope>NUCLEOTIDE SEQUENCE</scope>
    <source>
        <strain evidence="2">B2012</strain>
    </source>
</reference>
<dbReference type="PANTHER" id="PTHR46401:SF2">
    <property type="entry name" value="GLYCOSYLTRANSFERASE WBBK-RELATED"/>
    <property type="match status" value="1"/>
</dbReference>